<dbReference type="PANTHER" id="PTHR43394">
    <property type="entry name" value="ATP-DEPENDENT PERMEASE MDL1, MITOCHONDRIAL"/>
    <property type="match status" value="1"/>
</dbReference>
<evidence type="ECO:0000256" key="10">
    <source>
        <dbReference type="ARBA" id="ARBA00023180"/>
    </source>
</evidence>
<protein>
    <submittedName>
        <fullName evidence="15">ABCB1 protein</fullName>
    </submittedName>
</protein>
<feature type="transmembrane region" description="Helical" evidence="12">
    <location>
        <begin position="118"/>
        <end position="141"/>
    </location>
</feature>
<keyword evidence="3" id="KW-0813">Transport</keyword>
<dbReference type="FunFam" id="3.40.50.300:FF:000240">
    <property type="entry name" value="ABC transporter B family member 20"/>
    <property type="match status" value="1"/>
</dbReference>
<keyword evidence="5" id="KW-0677">Repeat</keyword>
<feature type="transmembrane region" description="Helical" evidence="12">
    <location>
        <begin position="841"/>
        <end position="863"/>
    </location>
</feature>
<keyword evidence="9 12" id="KW-0472">Membrane</keyword>
<keyword evidence="16" id="KW-1185">Reference proteome</keyword>
<feature type="transmembrane region" description="Helical" evidence="12">
    <location>
        <begin position="734"/>
        <end position="755"/>
    </location>
</feature>
<dbReference type="Proteomes" id="UP000604046">
    <property type="component" value="Unassembled WGS sequence"/>
</dbReference>
<comment type="subcellular location">
    <subcellularLocation>
        <location evidence="1">Membrane</location>
        <topology evidence="1">Multi-pass membrane protein</topology>
    </subcellularLocation>
</comment>
<evidence type="ECO:0000256" key="6">
    <source>
        <dbReference type="ARBA" id="ARBA00022741"/>
    </source>
</evidence>
<dbReference type="GO" id="GO:0005743">
    <property type="term" value="C:mitochondrial inner membrane"/>
    <property type="evidence" value="ECO:0007669"/>
    <property type="project" value="TreeGrafter"/>
</dbReference>
<evidence type="ECO:0000256" key="3">
    <source>
        <dbReference type="ARBA" id="ARBA00022448"/>
    </source>
</evidence>
<dbReference type="SUPFAM" id="SSF52540">
    <property type="entry name" value="P-loop containing nucleoside triphosphate hydrolases"/>
    <property type="match status" value="2"/>
</dbReference>
<evidence type="ECO:0000313" key="16">
    <source>
        <dbReference type="Proteomes" id="UP000604046"/>
    </source>
</evidence>
<dbReference type="GO" id="GO:0005524">
    <property type="term" value="F:ATP binding"/>
    <property type="evidence" value="ECO:0007669"/>
    <property type="project" value="UniProtKB-KW"/>
</dbReference>
<feature type="domain" description="ABC transporter" evidence="13">
    <location>
        <begin position="1020"/>
        <end position="1272"/>
    </location>
</feature>
<dbReference type="AlphaFoldDB" id="A0A812J638"/>
<evidence type="ECO:0000256" key="5">
    <source>
        <dbReference type="ARBA" id="ARBA00022737"/>
    </source>
</evidence>
<evidence type="ECO:0000256" key="11">
    <source>
        <dbReference type="SAM" id="MobiDB-lite"/>
    </source>
</evidence>
<dbReference type="GO" id="GO:0090374">
    <property type="term" value="P:oligopeptide export from mitochondrion"/>
    <property type="evidence" value="ECO:0007669"/>
    <property type="project" value="TreeGrafter"/>
</dbReference>
<evidence type="ECO:0000256" key="7">
    <source>
        <dbReference type="ARBA" id="ARBA00022840"/>
    </source>
</evidence>
<feature type="transmembrane region" description="Helical" evidence="12">
    <location>
        <begin position="65"/>
        <end position="87"/>
    </location>
</feature>
<dbReference type="PANTHER" id="PTHR43394:SF27">
    <property type="entry name" value="ATP-DEPENDENT TRANSLOCASE ABCB1-LIKE"/>
    <property type="match status" value="1"/>
</dbReference>
<accession>A0A812J638</accession>
<keyword evidence="6" id="KW-0547">Nucleotide-binding</keyword>
<dbReference type="PROSITE" id="PS50929">
    <property type="entry name" value="ABC_TM1F"/>
    <property type="match status" value="2"/>
</dbReference>
<name>A0A812J638_9DINO</name>
<dbReference type="Pfam" id="PF00664">
    <property type="entry name" value="ABC_membrane"/>
    <property type="match status" value="2"/>
</dbReference>
<dbReference type="OrthoDB" id="6500128at2759"/>
<reference evidence="15" key="1">
    <citation type="submission" date="2021-02" db="EMBL/GenBank/DDBJ databases">
        <authorList>
            <person name="Dougan E. K."/>
            <person name="Rhodes N."/>
            <person name="Thang M."/>
            <person name="Chan C."/>
        </authorList>
    </citation>
    <scope>NUCLEOTIDE SEQUENCE</scope>
</reference>
<feature type="transmembrane region" description="Helical" evidence="12">
    <location>
        <begin position="207"/>
        <end position="228"/>
    </location>
</feature>
<dbReference type="InterPro" id="IPR003593">
    <property type="entry name" value="AAA+_ATPase"/>
</dbReference>
<evidence type="ECO:0000256" key="1">
    <source>
        <dbReference type="ARBA" id="ARBA00004141"/>
    </source>
</evidence>
<keyword evidence="8 12" id="KW-1133">Transmembrane helix</keyword>
<dbReference type="Gene3D" id="3.40.50.300">
    <property type="entry name" value="P-loop containing nucleotide triphosphate hydrolases"/>
    <property type="match status" value="2"/>
</dbReference>
<proteinExistence type="inferred from homology"/>
<dbReference type="GO" id="GO:0016887">
    <property type="term" value="F:ATP hydrolysis activity"/>
    <property type="evidence" value="ECO:0007669"/>
    <property type="project" value="InterPro"/>
</dbReference>
<evidence type="ECO:0000256" key="2">
    <source>
        <dbReference type="ARBA" id="ARBA00007577"/>
    </source>
</evidence>
<dbReference type="InterPro" id="IPR036640">
    <property type="entry name" value="ABC1_TM_sf"/>
</dbReference>
<dbReference type="SMART" id="SM00382">
    <property type="entry name" value="AAA"/>
    <property type="match status" value="2"/>
</dbReference>
<organism evidence="15 16">
    <name type="scientific">Symbiodinium natans</name>
    <dbReference type="NCBI Taxonomy" id="878477"/>
    <lineage>
        <taxon>Eukaryota</taxon>
        <taxon>Sar</taxon>
        <taxon>Alveolata</taxon>
        <taxon>Dinophyceae</taxon>
        <taxon>Suessiales</taxon>
        <taxon>Symbiodiniaceae</taxon>
        <taxon>Symbiodinium</taxon>
    </lineage>
</organism>
<feature type="domain" description="ABC transporter" evidence="13">
    <location>
        <begin position="410"/>
        <end position="643"/>
    </location>
</feature>
<comment type="similarity">
    <text evidence="2">Belongs to the ABC transporter superfamily. ABCB family. Multidrug resistance exporter (TC 3.A.1.201) subfamily.</text>
</comment>
<dbReference type="InterPro" id="IPR039421">
    <property type="entry name" value="Type_1_exporter"/>
</dbReference>
<dbReference type="SUPFAM" id="SSF90123">
    <property type="entry name" value="ABC transporter transmembrane region"/>
    <property type="match status" value="2"/>
</dbReference>
<feature type="transmembrane region" description="Helical" evidence="12">
    <location>
        <begin position="960"/>
        <end position="981"/>
    </location>
</feature>
<dbReference type="InterPro" id="IPR027417">
    <property type="entry name" value="P-loop_NTPase"/>
</dbReference>
<comment type="caution">
    <text evidence="15">The sequence shown here is derived from an EMBL/GenBank/DDBJ whole genome shotgun (WGS) entry which is preliminary data.</text>
</comment>
<dbReference type="InterPro" id="IPR011527">
    <property type="entry name" value="ABC1_TM_dom"/>
</dbReference>
<dbReference type="Pfam" id="PF00005">
    <property type="entry name" value="ABC_tran"/>
    <property type="match status" value="2"/>
</dbReference>
<feature type="domain" description="ABC transmembrane type-1" evidence="14">
    <location>
        <begin position="702"/>
        <end position="986"/>
    </location>
</feature>
<feature type="transmembrane region" description="Helical" evidence="12">
    <location>
        <begin position="334"/>
        <end position="359"/>
    </location>
</feature>
<dbReference type="FunFam" id="3.40.50.300:FF:000967">
    <property type="entry name" value="ABC multidrug transporter mdr4"/>
    <property type="match status" value="1"/>
</dbReference>
<gene>
    <name evidence="15" type="primary">ABCB1</name>
    <name evidence="15" type="ORF">SNAT2548_LOCUS5709</name>
</gene>
<dbReference type="EMBL" id="CAJNDS010000369">
    <property type="protein sequence ID" value="CAE7198391.1"/>
    <property type="molecule type" value="Genomic_DNA"/>
</dbReference>
<sequence length="1274" mass="137395">MTGEKVGVVANLPILLGRNGLEGDLAQKVGPVEPVELEDLDLEAHKELPPTVCVEHPSQPLCERLVLILGVTYALAQGVSAPAIALFTGESITTVTAAGASGASEHLLSAMAPQLIKIGILATIQFFLAFGWQTCLSWAAAKQARRWHRGFLEAMLSRDISWYDQHEPAGVASKLEGDVANVYVFMSTALGYLVAALGQTVSGLSLALYTGWQLSLVVCATIPILAFAGHRMGREIEQQTSKQIADFARASSVAEESLMAIRTVAAFGGESVQSSRFEKELLSAKLGGIRSGLRIGASWGGLNFFYSCLYALALWFGGHVLMSDEGAGFEPDHIVTVMIAMMVGSSGLSAFSGYAPVMARAVVSFKEMREVMDPRGSKGSKDSEAQEARIEEPLYTPALLPEQLRVVQSIEFRNVSFKYPTRPDKWALKNCSFRVERGQKIAFAGESGSGKSTTIQLLERFYAGEVLVNGVHLSQVSAKAWRKLIGYVGQEPVLFATTAMSNIKAGDASITDAMAIKAAKAAQIYDTLQGLPHGLDTFVGAGGGMLSGGQRQRVAIARALAKSPQVLILDEATSALDNESERMVQATLDALGTDFTTISIAHRLMTIKGSDVIYVLQDGSCCEQGGHEELMEQKGVYYSMATLQQAKSEEKEENPSPTQVASPASLRESIVTPEEDPTKPSGAAPRRRLLGMMDVYWWIWPVAFVIVAAEACGMPLQAFFFNKAVMSLFDGGDALNGAVLGLVVVGLGSGFFTLLQNSLFTYLQDLEECLCMILRKAAFASTIRMDMAFFDAPENQTASILVSLERHMNRVGQMLGIQLGNSTGAVLTCFLAIGVSFWGCWVLATAALVFLPFCALLSFLVAIGAARNEPEAEAAYAAVGHATSEAATSIRTVRALGAEERTLELIDVSLNRLTELNAAKAWKLGLSLALNLSIFPAIFLAGFWMSAASIQYWGFDARQVMLTLFCVVFGVMSVSSIVQYIPDSASGYHAAVQVFRLIDQVSKIDATQPVGIESTGDGSIEFQEVHFWYPHRPEVRVLKKLSFSIRKGESVALVGFSGSGKSTVIQLLQRFYDPQCGSIRVGGELGADLRDLNVAWWRRQLGVVGQEPVLFDMSLAENVRYGCPEATDEEVCEAAKQANMDYVFSECDGSSYALSGVNTGAVKWADRVGLRGGKLSGGQKQRCAIARALLRRPQFLLLDEAMSALDSVSESLIQQAMQEARVGRTTITVAHRLSTIQNSDKIFVLSDGRLVESGTYQELMSLRGNFATLAAGSL</sequence>
<feature type="transmembrane region" description="Helical" evidence="12">
    <location>
        <begin position="304"/>
        <end position="322"/>
    </location>
</feature>
<feature type="domain" description="ABC transmembrane type-1" evidence="14">
    <location>
        <begin position="68"/>
        <end position="360"/>
    </location>
</feature>
<keyword evidence="7" id="KW-0067">ATP-binding</keyword>
<evidence type="ECO:0000313" key="15">
    <source>
        <dbReference type="EMBL" id="CAE7198391.1"/>
    </source>
</evidence>
<evidence type="ECO:0000256" key="8">
    <source>
        <dbReference type="ARBA" id="ARBA00022989"/>
    </source>
</evidence>
<feature type="transmembrane region" description="Helical" evidence="12">
    <location>
        <begin position="695"/>
        <end position="722"/>
    </location>
</feature>
<dbReference type="PROSITE" id="PS50893">
    <property type="entry name" value="ABC_TRANSPORTER_2"/>
    <property type="match status" value="2"/>
</dbReference>
<dbReference type="InterPro" id="IPR017871">
    <property type="entry name" value="ABC_transporter-like_CS"/>
</dbReference>
<evidence type="ECO:0000256" key="12">
    <source>
        <dbReference type="SAM" id="Phobius"/>
    </source>
</evidence>
<evidence type="ECO:0000256" key="9">
    <source>
        <dbReference type="ARBA" id="ARBA00023136"/>
    </source>
</evidence>
<dbReference type="GO" id="GO:0015421">
    <property type="term" value="F:ABC-type oligopeptide transporter activity"/>
    <property type="evidence" value="ECO:0007669"/>
    <property type="project" value="TreeGrafter"/>
</dbReference>
<dbReference type="Gene3D" id="1.20.1560.10">
    <property type="entry name" value="ABC transporter type 1, transmembrane domain"/>
    <property type="match status" value="1"/>
</dbReference>
<feature type="transmembrane region" description="Helical" evidence="12">
    <location>
        <begin position="815"/>
        <end position="835"/>
    </location>
</feature>
<dbReference type="InterPro" id="IPR003439">
    <property type="entry name" value="ABC_transporter-like_ATP-bd"/>
</dbReference>
<keyword evidence="4 12" id="KW-0812">Transmembrane</keyword>
<evidence type="ECO:0000256" key="4">
    <source>
        <dbReference type="ARBA" id="ARBA00022692"/>
    </source>
</evidence>
<evidence type="ECO:0000259" key="14">
    <source>
        <dbReference type="PROSITE" id="PS50929"/>
    </source>
</evidence>
<dbReference type="CDD" id="cd18577">
    <property type="entry name" value="ABC_6TM_Pgp_ABCB1_D1_like"/>
    <property type="match status" value="1"/>
</dbReference>
<dbReference type="PROSITE" id="PS00211">
    <property type="entry name" value="ABC_TRANSPORTER_1"/>
    <property type="match status" value="1"/>
</dbReference>
<feature type="region of interest" description="Disordered" evidence="11">
    <location>
        <begin position="646"/>
        <end position="684"/>
    </location>
</feature>
<feature type="transmembrane region" description="Helical" evidence="12">
    <location>
        <begin position="182"/>
        <end position="201"/>
    </location>
</feature>
<evidence type="ECO:0000259" key="13">
    <source>
        <dbReference type="PROSITE" id="PS50893"/>
    </source>
</evidence>
<feature type="transmembrane region" description="Helical" evidence="12">
    <location>
        <begin position="928"/>
        <end position="954"/>
    </location>
</feature>
<keyword evidence="10" id="KW-0325">Glycoprotein</keyword>